<evidence type="ECO:0008006" key="3">
    <source>
        <dbReference type="Google" id="ProtNLM"/>
    </source>
</evidence>
<evidence type="ECO:0000313" key="2">
    <source>
        <dbReference type="Proteomes" id="UP000824049"/>
    </source>
</evidence>
<proteinExistence type="predicted"/>
<gene>
    <name evidence="1" type="ORF">H9968_12640</name>
</gene>
<dbReference type="Proteomes" id="UP000824049">
    <property type="component" value="Unassembled WGS sequence"/>
</dbReference>
<reference evidence="1" key="2">
    <citation type="submission" date="2021-04" db="EMBL/GenBank/DDBJ databases">
        <authorList>
            <person name="Gilroy R."/>
        </authorList>
    </citation>
    <scope>NUCLEOTIDE SEQUENCE</scope>
    <source>
        <strain evidence="1">CHK179-28034</strain>
    </source>
</reference>
<dbReference type="EMBL" id="DXBR01000114">
    <property type="protein sequence ID" value="HIZ40739.1"/>
    <property type="molecule type" value="Genomic_DNA"/>
</dbReference>
<dbReference type="AlphaFoldDB" id="A0A9D2EN53"/>
<organism evidence="1 2">
    <name type="scientific">Candidatus Anaerobutyricum stercoris</name>
    <dbReference type="NCBI Taxonomy" id="2838457"/>
    <lineage>
        <taxon>Bacteria</taxon>
        <taxon>Bacillati</taxon>
        <taxon>Bacillota</taxon>
        <taxon>Clostridia</taxon>
        <taxon>Lachnospirales</taxon>
        <taxon>Lachnospiraceae</taxon>
        <taxon>Anaerobutyricum</taxon>
    </lineage>
</organism>
<reference evidence="1" key="1">
    <citation type="journal article" date="2021" name="PeerJ">
        <title>Extensive microbial diversity within the chicken gut microbiome revealed by metagenomics and culture.</title>
        <authorList>
            <person name="Gilroy R."/>
            <person name="Ravi A."/>
            <person name="Getino M."/>
            <person name="Pursley I."/>
            <person name="Horton D.L."/>
            <person name="Alikhan N.F."/>
            <person name="Baker D."/>
            <person name="Gharbi K."/>
            <person name="Hall N."/>
            <person name="Watson M."/>
            <person name="Adriaenssens E.M."/>
            <person name="Foster-Nyarko E."/>
            <person name="Jarju S."/>
            <person name="Secka A."/>
            <person name="Antonio M."/>
            <person name="Oren A."/>
            <person name="Chaudhuri R.R."/>
            <person name="La Ragione R."/>
            <person name="Hildebrand F."/>
            <person name="Pallen M.J."/>
        </authorList>
    </citation>
    <scope>NUCLEOTIDE SEQUENCE</scope>
    <source>
        <strain evidence="1">CHK179-28034</strain>
    </source>
</reference>
<comment type="caution">
    <text evidence="1">The sequence shown here is derived from an EMBL/GenBank/DDBJ whole genome shotgun (WGS) entry which is preliminary data.</text>
</comment>
<accession>A0A9D2EN53</accession>
<sequence length="75" mass="9055">MEKKELRIICNCCGKEIHTEPMADREEYLEVTKEWGYFSRKDGEIHHFILCESCYDRLTEHFCIPVEKKMQTELL</sequence>
<name>A0A9D2EN53_9FIRM</name>
<protein>
    <recommendedName>
        <fullName evidence="3">Ribosomal-protein-alanine N-acetyltransferase</fullName>
    </recommendedName>
</protein>
<evidence type="ECO:0000313" key="1">
    <source>
        <dbReference type="EMBL" id="HIZ40739.1"/>
    </source>
</evidence>